<dbReference type="CDD" id="cd00077">
    <property type="entry name" value="HDc"/>
    <property type="match status" value="1"/>
</dbReference>
<dbReference type="PANTHER" id="PTHR21174:SF0">
    <property type="entry name" value="HD PHOSPHOHYDROLASE FAMILY PROTEIN-RELATED"/>
    <property type="match status" value="1"/>
</dbReference>
<dbReference type="InterPro" id="IPR009218">
    <property type="entry name" value="HD_phosphohydro"/>
</dbReference>
<accession>A0A521F5N2</accession>
<dbReference type="Pfam" id="PF01966">
    <property type="entry name" value="HD"/>
    <property type="match status" value="1"/>
</dbReference>
<proteinExistence type="predicted"/>
<dbReference type="SMART" id="SM00471">
    <property type="entry name" value="HDc"/>
    <property type="match status" value="1"/>
</dbReference>
<reference evidence="2 3" key="1">
    <citation type="submission" date="2017-05" db="EMBL/GenBank/DDBJ databases">
        <authorList>
            <person name="Varghese N."/>
            <person name="Submissions S."/>
        </authorList>
    </citation>
    <scope>NUCLEOTIDE SEQUENCE [LARGE SCALE GENOMIC DNA]</scope>
    <source>
        <strain evidence="2 3">DSM 19036</strain>
    </source>
</reference>
<name>A0A521F5N2_9SPHI</name>
<keyword evidence="2" id="KW-0378">Hydrolase</keyword>
<feature type="domain" description="HD/PDEase" evidence="1">
    <location>
        <begin position="25"/>
        <end position="139"/>
    </location>
</feature>
<dbReference type="SUPFAM" id="SSF109604">
    <property type="entry name" value="HD-domain/PDEase-like"/>
    <property type="match status" value="1"/>
</dbReference>
<dbReference type="OrthoDB" id="5728337at2"/>
<dbReference type="GO" id="GO:0016787">
    <property type="term" value="F:hydrolase activity"/>
    <property type="evidence" value="ECO:0007669"/>
    <property type="project" value="UniProtKB-KW"/>
</dbReference>
<evidence type="ECO:0000313" key="3">
    <source>
        <dbReference type="Proteomes" id="UP000320300"/>
    </source>
</evidence>
<dbReference type="RefSeq" id="WP_142529889.1">
    <property type="nucleotide sequence ID" value="NZ_CBCSJO010000010.1"/>
</dbReference>
<organism evidence="2 3">
    <name type="scientific">Pedobacter westerhofensis</name>
    <dbReference type="NCBI Taxonomy" id="425512"/>
    <lineage>
        <taxon>Bacteria</taxon>
        <taxon>Pseudomonadati</taxon>
        <taxon>Bacteroidota</taxon>
        <taxon>Sphingobacteriia</taxon>
        <taxon>Sphingobacteriales</taxon>
        <taxon>Sphingobacteriaceae</taxon>
        <taxon>Pedobacter</taxon>
    </lineage>
</organism>
<evidence type="ECO:0000313" key="2">
    <source>
        <dbReference type="EMBL" id="SMO91475.1"/>
    </source>
</evidence>
<protein>
    <submittedName>
        <fullName evidence="2">Predicted metal-dependent phosphohydrolase, HD superfamily</fullName>
    </submittedName>
</protein>
<dbReference type="InterPro" id="IPR003607">
    <property type="entry name" value="HD/PDEase_dom"/>
</dbReference>
<evidence type="ECO:0000259" key="1">
    <source>
        <dbReference type="SMART" id="SM00471"/>
    </source>
</evidence>
<dbReference type="InterPro" id="IPR006674">
    <property type="entry name" value="HD_domain"/>
</dbReference>
<dbReference type="Proteomes" id="UP000320300">
    <property type="component" value="Unassembled WGS sequence"/>
</dbReference>
<dbReference type="PANTHER" id="PTHR21174">
    <property type="match status" value="1"/>
</dbReference>
<dbReference type="AlphaFoldDB" id="A0A521F5N2"/>
<keyword evidence="3" id="KW-1185">Reference proteome</keyword>
<gene>
    <name evidence="2" type="ORF">SAMN06265348_110179</name>
</gene>
<dbReference type="Gene3D" id="1.10.3210.10">
    <property type="entry name" value="Hypothetical protein af1432"/>
    <property type="match status" value="1"/>
</dbReference>
<dbReference type="EMBL" id="FXTN01000010">
    <property type="protein sequence ID" value="SMO91475.1"/>
    <property type="molecule type" value="Genomic_DNA"/>
</dbReference>
<sequence length="196" mass="23146">MKSELLDKVEEFANMLLKQRLSRDLYFHNLNHTIEVVSATLDIGLHSNITEAELETVAIAAWLHDLGYCSTYKGHETESANIARVFLTILKIEESRIEQIISCILATRMPQNPSSLLEKIICDADFYHFTRNDYPRHEQALKKEWEINLNLHYTDEQWNKLNHHMLREHNYWTAYGKTVLQPKKELNIRKLNKDIR</sequence>